<dbReference type="Pfam" id="PF05402">
    <property type="entry name" value="PqqD"/>
    <property type="match status" value="1"/>
</dbReference>
<keyword evidence="5" id="KW-1185">Reference proteome</keyword>
<dbReference type="Proteomes" id="UP001431019">
    <property type="component" value="Unassembled WGS sequence"/>
</dbReference>
<evidence type="ECO:0000256" key="1">
    <source>
        <dbReference type="ARBA" id="ARBA00004886"/>
    </source>
</evidence>
<evidence type="ECO:0000313" key="5">
    <source>
        <dbReference type="Proteomes" id="UP001431019"/>
    </source>
</evidence>
<comment type="caution">
    <text evidence="4">The sequence shown here is derived from an EMBL/GenBank/DDBJ whole genome shotgun (WGS) entry which is preliminary data.</text>
</comment>
<accession>A0ABS8JNN5</accession>
<name>A0ABS8JNN5_9BURK</name>
<protein>
    <submittedName>
        <fullName evidence="4">Pyrroloquinoline quinone biosynthesis peptide chaperone PqqD</fullName>
    </submittedName>
</protein>
<dbReference type="EMBL" id="JAJITD010000001">
    <property type="protein sequence ID" value="MCC8391490.1"/>
    <property type="molecule type" value="Genomic_DNA"/>
</dbReference>
<evidence type="ECO:0000256" key="3">
    <source>
        <dbReference type="ARBA" id="ARBA00022905"/>
    </source>
</evidence>
<sequence>MSTSDEDSGVPLRPRLRSIFSLQWEVAHDTYVLLHPQGRVKLNTSAGAILARCDGRHELDDIIGELERLYSTAELAPDVYRFLDHARQRGWLD</sequence>
<keyword evidence="3" id="KW-0884">PQQ biosynthesis</keyword>
<dbReference type="RefSeq" id="WP_230507727.1">
    <property type="nucleotide sequence ID" value="NZ_JAJITD010000001.1"/>
</dbReference>
<evidence type="ECO:0000256" key="2">
    <source>
        <dbReference type="ARBA" id="ARBA00011741"/>
    </source>
</evidence>
<gene>
    <name evidence="4" type="primary">pqqD</name>
    <name evidence="4" type="ORF">LJ656_02730</name>
</gene>
<dbReference type="InterPro" id="IPR041881">
    <property type="entry name" value="PqqD_sf"/>
</dbReference>
<evidence type="ECO:0000313" key="4">
    <source>
        <dbReference type="EMBL" id="MCC8391490.1"/>
    </source>
</evidence>
<dbReference type="InterPro" id="IPR008792">
    <property type="entry name" value="PQQD"/>
</dbReference>
<dbReference type="NCBIfam" id="TIGR03859">
    <property type="entry name" value="PQQ_PqqD"/>
    <property type="match status" value="1"/>
</dbReference>
<dbReference type="InterPro" id="IPR022479">
    <property type="entry name" value="PqqD_bac"/>
</dbReference>
<organism evidence="4 5">
    <name type="scientific">Paraburkholderia sejongensis</name>
    <dbReference type="NCBI Taxonomy" id="2886946"/>
    <lineage>
        <taxon>Bacteria</taxon>
        <taxon>Pseudomonadati</taxon>
        <taxon>Pseudomonadota</taxon>
        <taxon>Betaproteobacteria</taxon>
        <taxon>Burkholderiales</taxon>
        <taxon>Burkholderiaceae</taxon>
        <taxon>Paraburkholderia</taxon>
    </lineage>
</organism>
<comment type="subunit">
    <text evidence="2">Monomer. Interacts with PqqE.</text>
</comment>
<proteinExistence type="predicted"/>
<dbReference type="Gene3D" id="1.10.10.1150">
    <property type="entry name" value="Coenzyme PQQ synthesis protein D (PqqD)"/>
    <property type="match status" value="1"/>
</dbReference>
<reference evidence="4 5" key="1">
    <citation type="submission" date="2021-11" db="EMBL/GenBank/DDBJ databases">
        <authorList>
            <person name="Oh E.-T."/>
            <person name="Kim S.-B."/>
        </authorList>
    </citation>
    <scope>NUCLEOTIDE SEQUENCE [LARGE SCALE GENOMIC DNA]</scope>
    <source>
        <strain evidence="4 5">MMS20-SJTR3</strain>
    </source>
</reference>
<comment type="pathway">
    <text evidence="1">Cofactor biosynthesis; pyrroloquinoline quinone biosynthesis.</text>
</comment>